<proteinExistence type="predicted"/>
<evidence type="ECO:0000256" key="4">
    <source>
        <dbReference type="SAM" id="Phobius"/>
    </source>
</evidence>
<dbReference type="InterPro" id="IPR052524">
    <property type="entry name" value="MFS_Cyanate_Porter"/>
</dbReference>
<feature type="transmembrane region" description="Helical" evidence="4">
    <location>
        <begin position="83"/>
        <end position="99"/>
    </location>
</feature>
<feature type="transmembrane region" description="Helical" evidence="4">
    <location>
        <begin position="308"/>
        <end position="328"/>
    </location>
</feature>
<evidence type="ECO:0000256" key="1">
    <source>
        <dbReference type="ARBA" id="ARBA00022692"/>
    </source>
</evidence>
<keyword evidence="7" id="KW-1185">Reference proteome</keyword>
<feature type="transmembrane region" description="Helical" evidence="4">
    <location>
        <begin position="166"/>
        <end position="189"/>
    </location>
</feature>
<feature type="transmembrane region" description="Helical" evidence="4">
    <location>
        <begin position="105"/>
        <end position="125"/>
    </location>
</feature>
<gene>
    <name evidence="6" type="ORF">ABB25_07565</name>
</gene>
<dbReference type="Gene3D" id="1.20.1250.20">
    <property type="entry name" value="MFS general substrate transporter like domains"/>
    <property type="match status" value="2"/>
</dbReference>
<dbReference type="STRING" id="266128.ABB25_07565"/>
<evidence type="ECO:0000256" key="3">
    <source>
        <dbReference type="ARBA" id="ARBA00023136"/>
    </source>
</evidence>
<dbReference type="RefSeq" id="WP_057665530.1">
    <property type="nucleotide sequence ID" value="NZ_LDJH01000012.1"/>
</dbReference>
<dbReference type="InterPro" id="IPR011701">
    <property type="entry name" value="MFS"/>
</dbReference>
<accession>A0A0R0BLL1</accession>
<keyword evidence="2 4" id="KW-1133">Transmembrane helix</keyword>
<dbReference type="AlphaFoldDB" id="A0A0R0BLL1"/>
<evidence type="ECO:0000313" key="7">
    <source>
        <dbReference type="Proteomes" id="UP000051254"/>
    </source>
</evidence>
<evidence type="ECO:0000313" key="6">
    <source>
        <dbReference type="EMBL" id="KRG58143.1"/>
    </source>
</evidence>
<dbReference type="EMBL" id="LDJH01000012">
    <property type="protein sequence ID" value="KRG58143.1"/>
    <property type="molecule type" value="Genomic_DNA"/>
</dbReference>
<feature type="transmembrane region" description="Helical" evidence="4">
    <location>
        <begin position="47"/>
        <end position="71"/>
    </location>
</feature>
<name>A0A0R0BLL1_9GAMM</name>
<feature type="transmembrane region" description="Helical" evidence="4">
    <location>
        <begin position="282"/>
        <end position="302"/>
    </location>
</feature>
<dbReference type="PANTHER" id="PTHR23523">
    <property type="match status" value="1"/>
</dbReference>
<dbReference type="InterPro" id="IPR020846">
    <property type="entry name" value="MFS_dom"/>
</dbReference>
<sequence>MSSRPAPSLHRHRPWLALAAIVLTAINLRTAVTSITPLLAGLGAQFGFGATMTGVFGMLPTAAFALFGVLTPRVIARLGAERTALLAMAVAASGLLLRASADSTALLLLGSVVALAGMGSGNVVIPPLVKRYFPERIGAVSALYLTALQLGTMTPALAAVPLASAAGWRVSLGIWSLLALAAILPLWLLQRQSRRDALQQPPAPPPAVNGKVWRTRLGWSMTLMFGMTSLVSYAMFTWLPSIMTEAGADAAFGGVVVAVFSAMGLFAALAVPAIASRLRNPFVLVACCWLLSLAAYAGLYLAPMRAPLLWAVLMGLGPSTFPLALTLINLRTRSAGGSAALSGFMQGTGYALACAGPLLFGVLRQHSGGWAAPFALLAGASTVVLVAGWLACRPQQLEDQWLQATPK</sequence>
<protein>
    <submittedName>
        <fullName evidence="6">MFS transporter</fullName>
    </submittedName>
</protein>
<evidence type="ECO:0000256" key="2">
    <source>
        <dbReference type="ARBA" id="ARBA00022989"/>
    </source>
</evidence>
<dbReference type="SUPFAM" id="SSF103473">
    <property type="entry name" value="MFS general substrate transporter"/>
    <property type="match status" value="1"/>
</dbReference>
<feature type="transmembrane region" description="Helical" evidence="4">
    <location>
        <begin position="251"/>
        <end position="275"/>
    </location>
</feature>
<dbReference type="GO" id="GO:0022857">
    <property type="term" value="F:transmembrane transporter activity"/>
    <property type="evidence" value="ECO:0007669"/>
    <property type="project" value="InterPro"/>
</dbReference>
<reference evidence="6 7" key="1">
    <citation type="submission" date="2015-05" db="EMBL/GenBank/DDBJ databases">
        <title>Genome sequencing and analysis of members of genus Stenotrophomonas.</title>
        <authorList>
            <person name="Patil P.P."/>
            <person name="Midha S."/>
            <person name="Patil P.B."/>
        </authorList>
    </citation>
    <scope>NUCLEOTIDE SEQUENCE [LARGE SCALE GENOMIC DNA]</scope>
    <source>
        <strain evidence="6 7">DSM 17805</strain>
    </source>
</reference>
<feature type="transmembrane region" description="Helical" evidence="4">
    <location>
        <begin position="137"/>
        <end position="160"/>
    </location>
</feature>
<keyword evidence="3 4" id="KW-0472">Membrane</keyword>
<evidence type="ECO:0000259" key="5">
    <source>
        <dbReference type="PROSITE" id="PS50850"/>
    </source>
</evidence>
<dbReference type="PROSITE" id="PS50850">
    <property type="entry name" value="MFS"/>
    <property type="match status" value="1"/>
</dbReference>
<dbReference type="InterPro" id="IPR036259">
    <property type="entry name" value="MFS_trans_sf"/>
</dbReference>
<dbReference type="OrthoDB" id="5317164at2"/>
<organism evidence="6 7">
    <name type="scientific">Stenotrophomonas koreensis</name>
    <dbReference type="NCBI Taxonomy" id="266128"/>
    <lineage>
        <taxon>Bacteria</taxon>
        <taxon>Pseudomonadati</taxon>
        <taxon>Pseudomonadota</taxon>
        <taxon>Gammaproteobacteria</taxon>
        <taxon>Lysobacterales</taxon>
        <taxon>Lysobacteraceae</taxon>
        <taxon>Stenotrophomonas</taxon>
    </lineage>
</organism>
<comment type="caution">
    <text evidence="6">The sequence shown here is derived from an EMBL/GenBank/DDBJ whole genome shotgun (WGS) entry which is preliminary data.</text>
</comment>
<feature type="domain" description="Major facilitator superfamily (MFS) profile" evidence="5">
    <location>
        <begin position="17"/>
        <end position="396"/>
    </location>
</feature>
<dbReference type="PANTHER" id="PTHR23523:SF2">
    <property type="entry name" value="2-NITROIMIDAZOLE TRANSPORTER"/>
    <property type="match status" value="1"/>
</dbReference>
<feature type="transmembrane region" description="Helical" evidence="4">
    <location>
        <begin position="369"/>
        <end position="392"/>
    </location>
</feature>
<feature type="transmembrane region" description="Helical" evidence="4">
    <location>
        <begin position="340"/>
        <end position="363"/>
    </location>
</feature>
<dbReference type="Proteomes" id="UP000051254">
    <property type="component" value="Unassembled WGS sequence"/>
</dbReference>
<dbReference type="PATRIC" id="fig|266128.3.peg.386"/>
<feature type="transmembrane region" description="Helical" evidence="4">
    <location>
        <begin position="217"/>
        <end position="239"/>
    </location>
</feature>
<dbReference type="Pfam" id="PF07690">
    <property type="entry name" value="MFS_1"/>
    <property type="match status" value="1"/>
</dbReference>
<keyword evidence="1 4" id="KW-0812">Transmembrane</keyword>